<keyword evidence="3 5" id="KW-1133">Transmembrane helix</keyword>
<proteinExistence type="predicted"/>
<dbReference type="Pfam" id="PF00892">
    <property type="entry name" value="EamA"/>
    <property type="match status" value="2"/>
</dbReference>
<dbReference type="PANTHER" id="PTHR32322">
    <property type="entry name" value="INNER MEMBRANE TRANSPORTER"/>
    <property type="match status" value="1"/>
</dbReference>
<dbReference type="InterPro" id="IPR037185">
    <property type="entry name" value="EmrE-like"/>
</dbReference>
<evidence type="ECO:0000256" key="3">
    <source>
        <dbReference type="ARBA" id="ARBA00022989"/>
    </source>
</evidence>
<evidence type="ECO:0000256" key="5">
    <source>
        <dbReference type="SAM" id="Phobius"/>
    </source>
</evidence>
<feature type="transmembrane region" description="Helical" evidence="5">
    <location>
        <begin position="205"/>
        <end position="227"/>
    </location>
</feature>
<feature type="transmembrane region" description="Helical" evidence="5">
    <location>
        <begin position="139"/>
        <end position="159"/>
    </location>
</feature>
<feature type="transmembrane region" description="Helical" evidence="5">
    <location>
        <begin position="33"/>
        <end position="51"/>
    </location>
</feature>
<feature type="transmembrane region" description="Helical" evidence="5">
    <location>
        <begin position="116"/>
        <end position="133"/>
    </location>
</feature>
<dbReference type="PANTHER" id="PTHR32322:SF9">
    <property type="entry name" value="AMINO-ACID METABOLITE EFFLUX PUMP-RELATED"/>
    <property type="match status" value="1"/>
</dbReference>
<comment type="subcellular location">
    <subcellularLocation>
        <location evidence="1">Membrane</location>
        <topology evidence="1">Multi-pass membrane protein</topology>
    </subcellularLocation>
</comment>
<keyword evidence="2 5" id="KW-0812">Transmembrane</keyword>
<dbReference type="EMBL" id="UINC01085202">
    <property type="protein sequence ID" value="SVC32526.1"/>
    <property type="molecule type" value="Genomic_DNA"/>
</dbReference>
<feature type="transmembrane region" description="Helical" evidence="5">
    <location>
        <begin position="262"/>
        <end position="280"/>
    </location>
</feature>
<accession>A0A382L760</accession>
<keyword evidence="4 5" id="KW-0472">Membrane</keyword>
<feature type="transmembrane region" description="Helical" evidence="5">
    <location>
        <begin position="171"/>
        <end position="190"/>
    </location>
</feature>
<evidence type="ECO:0000256" key="1">
    <source>
        <dbReference type="ARBA" id="ARBA00004141"/>
    </source>
</evidence>
<evidence type="ECO:0000256" key="2">
    <source>
        <dbReference type="ARBA" id="ARBA00022692"/>
    </source>
</evidence>
<dbReference type="SUPFAM" id="SSF103481">
    <property type="entry name" value="Multidrug resistance efflux transporter EmrE"/>
    <property type="match status" value="2"/>
</dbReference>
<name>A0A382L760_9ZZZZ</name>
<gene>
    <name evidence="7" type="ORF">METZ01_LOCUS285380</name>
</gene>
<dbReference type="AlphaFoldDB" id="A0A382L760"/>
<sequence>MSLRDSLVALLVPIFLGFGFVIAKPAFEYFPPFLLMGLRFTIAALIMIWWFPIPKGLFKDLIIVSFIGSTLQYGLTYSGLNIIDASSAVLLVQAEVPFGIIIAFFLLKERPGIKNILGICVSFFGVFILTGAPNLEGKFFGVLLTLSGACTWSLGAVLAKPLSEKMNPFALTAWLCLLSGPLLILASVIFDGNTINYFLSADLNSWLIVGYLGLFMQPLAYGSWYYVLKRNPIHKVLPVLMLLPLTGLLAAIFLLGEKPGEYIFIGGSIILIGVGMILFGKQKEN</sequence>
<feature type="transmembrane region" description="Helical" evidence="5">
    <location>
        <begin position="239"/>
        <end position="256"/>
    </location>
</feature>
<organism evidence="7">
    <name type="scientific">marine metagenome</name>
    <dbReference type="NCBI Taxonomy" id="408172"/>
    <lineage>
        <taxon>unclassified sequences</taxon>
        <taxon>metagenomes</taxon>
        <taxon>ecological metagenomes</taxon>
    </lineage>
</organism>
<protein>
    <recommendedName>
        <fullName evidence="6">EamA domain-containing protein</fullName>
    </recommendedName>
</protein>
<dbReference type="InterPro" id="IPR000620">
    <property type="entry name" value="EamA_dom"/>
</dbReference>
<evidence type="ECO:0000256" key="4">
    <source>
        <dbReference type="ARBA" id="ARBA00023136"/>
    </source>
</evidence>
<reference evidence="7" key="1">
    <citation type="submission" date="2018-05" db="EMBL/GenBank/DDBJ databases">
        <authorList>
            <person name="Lanie J.A."/>
            <person name="Ng W.-L."/>
            <person name="Kazmierczak K.M."/>
            <person name="Andrzejewski T.M."/>
            <person name="Davidsen T.M."/>
            <person name="Wayne K.J."/>
            <person name="Tettelin H."/>
            <person name="Glass J.I."/>
            <person name="Rusch D."/>
            <person name="Podicherti R."/>
            <person name="Tsui H.-C.T."/>
            <person name="Winkler M.E."/>
        </authorList>
    </citation>
    <scope>NUCLEOTIDE SEQUENCE</scope>
</reference>
<feature type="domain" description="EamA" evidence="6">
    <location>
        <begin position="140"/>
        <end position="278"/>
    </location>
</feature>
<evidence type="ECO:0000259" key="6">
    <source>
        <dbReference type="Pfam" id="PF00892"/>
    </source>
</evidence>
<feature type="transmembrane region" description="Helical" evidence="5">
    <location>
        <begin position="87"/>
        <end position="107"/>
    </location>
</feature>
<dbReference type="GO" id="GO:0016020">
    <property type="term" value="C:membrane"/>
    <property type="evidence" value="ECO:0007669"/>
    <property type="project" value="UniProtKB-SubCell"/>
</dbReference>
<feature type="domain" description="EamA" evidence="6">
    <location>
        <begin position="7"/>
        <end position="130"/>
    </location>
</feature>
<dbReference type="InterPro" id="IPR050638">
    <property type="entry name" value="AA-Vitamin_Transporters"/>
</dbReference>
<evidence type="ECO:0000313" key="7">
    <source>
        <dbReference type="EMBL" id="SVC32526.1"/>
    </source>
</evidence>
<feature type="transmembrane region" description="Helical" evidence="5">
    <location>
        <begin position="58"/>
        <end position="75"/>
    </location>
</feature>